<reference evidence="2" key="1">
    <citation type="submission" date="2022-09" db="EMBL/GenBank/DDBJ databases">
        <title>Intensive care unit water sources are persistently colonized with multi-drug resistant bacteria and are the site of extensive horizontal gene transfer of antibiotic resistance genes.</title>
        <authorList>
            <person name="Diorio-Toth L."/>
        </authorList>
    </citation>
    <scope>NUCLEOTIDE SEQUENCE</scope>
    <source>
        <strain evidence="2">GD03796</strain>
    </source>
</reference>
<keyword evidence="1" id="KW-0732">Signal</keyword>
<evidence type="ECO:0000256" key="1">
    <source>
        <dbReference type="SAM" id="SignalP"/>
    </source>
</evidence>
<feature type="signal peptide" evidence="1">
    <location>
        <begin position="1"/>
        <end position="23"/>
    </location>
</feature>
<sequence length="209" mass="23438">MNKTLKIIILSSSLLLTATSVNAAYLASSVKSAKITATYTDWGDMKADGWRSADNFDDEKMSRALRWEGEIINQYPWTKYAFLRKVSGSPYFLADKKEKTLTYLSFKARSGDYSDIVVTYQGVDEGKGCYVSIVDSGRILEIERTNPWPVPDVLPPPIEAVVLKTLPENCVNNSQLNAIKAKQAAEDKKLKQWVGEQTLKELCRRNGNC</sequence>
<evidence type="ECO:0000313" key="3">
    <source>
        <dbReference type="Proteomes" id="UP001160758"/>
    </source>
</evidence>
<protein>
    <submittedName>
        <fullName evidence="2">Uncharacterized protein</fullName>
    </submittedName>
</protein>
<gene>
    <name evidence="2" type="ORF">N5I07_16945</name>
</gene>
<feature type="chain" id="PRO_5041434360" evidence="1">
    <location>
        <begin position="24"/>
        <end position="209"/>
    </location>
</feature>
<proteinExistence type="predicted"/>
<comment type="caution">
    <text evidence="2">The sequence shown here is derived from an EMBL/GenBank/DDBJ whole genome shotgun (WGS) entry which is preliminary data.</text>
</comment>
<dbReference type="Proteomes" id="UP001160758">
    <property type="component" value="Unassembled WGS sequence"/>
</dbReference>
<accession>A0AA42VEH7</accession>
<organism evidence="2 3">
    <name type="scientific">Aeromonas caviae</name>
    <name type="common">Aeromonas punctata</name>
    <dbReference type="NCBI Taxonomy" id="648"/>
    <lineage>
        <taxon>Bacteria</taxon>
        <taxon>Pseudomonadati</taxon>
        <taxon>Pseudomonadota</taxon>
        <taxon>Gammaproteobacteria</taxon>
        <taxon>Aeromonadales</taxon>
        <taxon>Aeromonadaceae</taxon>
        <taxon>Aeromonas</taxon>
    </lineage>
</organism>
<dbReference type="AlphaFoldDB" id="A0AA42VEH7"/>
<dbReference type="RefSeq" id="WP_279981735.1">
    <property type="nucleotide sequence ID" value="NZ_CP119431.1"/>
</dbReference>
<evidence type="ECO:0000313" key="2">
    <source>
        <dbReference type="EMBL" id="MDH1899217.1"/>
    </source>
</evidence>
<name>A0AA42VEH7_AERCA</name>
<dbReference type="EMBL" id="JAOCFT010000001">
    <property type="protein sequence ID" value="MDH1899217.1"/>
    <property type="molecule type" value="Genomic_DNA"/>
</dbReference>